<dbReference type="RefSeq" id="WP_248008303.1">
    <property type="nucleotide sequence ID" value="NZ_JAJHVV010000004.1"/>
</dbReference>
<dbReference type="InterPro" id="IPR028098">
    <property type="entry name" value="Glyco_trans_4-like_N"/>
</dbReference>
<dbReference type="PANTHER" id="PTHR12526">
    <property type="entry name" value="GLYCOSYLTRANSFERASE"/>
    <property type="match status" value="1"/>
</dbReference>
<dbReference type="Proteomes" id="UP001139559">
    <property type="component" value="Unassembled WGS sequence"/>
</dbReference>
<dbReference type="GO" id="GO:1901135">
    <property type="term" value="P:carbohydrate derivative metabolic process"/>
    <property type="evidence" value="ECO:0007669"/>
    <property type="project" value="UniProtKB-ARBA"/>
</dbReference>
<dbReference type="EMBL" id="JAJHVV010000004">
    <property type="protein sequence ID" value="MCK6263215.1"/>
    <property type="molecule type" value="Genomic_DNA"/>
</dbReference>
<keyword evidence="4" id="KW-1185">Reference proteome</keyword>
<dbReference type="Gene3D" id="3.40.50.2000">
    <property type="entry name" value="Glycogen Phosphorylase B"/>
    <property type="match status" value="2"/>
</dbReference>
<evidence type="ECO:0000313" key="3">
    <source>
        <dbReference type="EMBL" id="MCK6263215.1"/>
    </source>
</evidence>
<comment type="caution">
    <text evidence="3">The sequence shown here is derived from an EMBL/GenBank/DDBJ whole genome shotgun (WGS) entry which is preliminary data.</text>
</comment>
<dbReference type="SUPFAM" id="SSF53756">
    <property type="entry name" value="UDP-Glycosyltransferase/glycogen phosphorylase"/>
    <property type="match status" value="1"/>
</dbReference>
<protein>
    <submittedName>
        <fullName evidence="3">Glycosyltransferase</fullName>
    </submittedName>
</protein>
<name>A0A9X1XLS1_9VIBR</name>
<dbReference type="Pfam" id="PF13439">
    <property type="entry name" value="Glyco_transf_4"/>
    <property type="match status" value="1"/>
</dbReference>
<feature type="domain" description="Glycosyl transferase family 1" evidence="1">
    <location>
        <begin position="195"/>
        <end position="304"/>
    </location>
</feature>
<dbReference type="AlphaFoldDB" id="A0A9X1XLS1"/>
<reference evidence="3" key="1">
    <citation type="submission" date="2021-11" db="EMBL/GenBank/DDBJ databases">
        <title>Vibrio ZSDE26 sp. nov. and Vibrio ZSDZ34 sp. nov., isolated from coastal seawater in Qingdao.</title>
        <authorList>
            <person name="Zhang P."/>
        </authorList>
    </citation>
    <scope>NUCLEOTIDE SEQUENCE</scope>
    <source>
        <strain evidence="3">ZSDE26</strain>
    </source>
</reference>
<gene>
    <name evidence="3" type="ORF">KP803_07990</name>
</gene>
<feature type="domain" description="Glycosyltransferase subfamily 4-like N-terminal" evidence="2">
    <location>
        <begin position="16"/>
        <end position="179"/>
    </location>
</feature>
<dbReference type="GO" id="GO:0016757">
    <property type="term" value="F:glycosyltransferase activity"/>
    <property type="evidence" value="ECO:0007669"/>
    <property type="project" value="InterPro"/>
</dbReference>
<evidence type="ECO:0000259" key="2">
    <source>
        <dbReference type="Pfam" id="PF13439"/>
    </source>
</evidence>
<evidence type="ECO:0000313" key="4">
    <source>
        <dbReference type="Proteomes" id="UP001139559"/>
    </source>
</evidence>
<organism evidence="3 4">
    <name type="scientific">Vibrio amylolyticus</name>
    <dbReference type="NCBI Taxonomy" id="2847292"/>
    <lineage>
        <taxon>Bacteria</taxon>
        <taxon>Pseudomonadati</taxon>
        <taxon>Pseudomonadota</taxon>
        <taxon>Gammaproteobacteria</taxon>
        <taxon>Vibrionales</taxon>
        <taxon>Vibrionaceae</taxon>
        <taxon>Vibrio</taxon>
    </lineage>
</organism>
<dbReference type="InterPro" id="IPR001296">
    <property type="entry name" value="Glyco_trans_1"/>
</dbReference>
<dbReference type="CDD" id="cd03811">
    <property type="entry name" value="GT4_GT28_WabH-like"/>
    <property type="match status" value="1"/>
</dbReference>
<evidence type="ECO:0000259" key="1">
    <source>
        <dbReference type="Pfam" id="PF00534"/>
    </source>
</evidence>
<dbReference type="Pfam" id="PF00534">
    <property type="entry name" value="Glycos_transf_1"/>
    <property type="match status" value="1"/>
</dbReference>
<accession>A0A9X1XLS1</accession>
<sequence length="371" mass="42260">MERKKHLIFCNSFSKGGGERIAVNLANGFYKSNEDVILFSIENNQTYKSEDGIKTIRNPFATNMPVIGKLINNFSALLYLIYIVKKHNIDVVISHLFRANYINIVASFFSKHTSMVVTHGSILKYLNGKISSKINLILIKKLYPYATIKVFLTERMKEDYIDYVGNYDNYVIANCYDLNEIKNLSKVRINDCPFEPKEYFIFVGRFHSVKRINDILTAFSNNNLNVLLLGNGDLLEEFKNKFGSNKRICFLGEKKNPFPYIKNAKATLLASESEGFPNVLIESLNLGVPIISSDCRTGPREILKINAKLSRNKGDYIINDIGAIFNVGDTLGLENILINFNTFTFNFDCMESKVIEYDIKQISKSYLGLSK</sequence>
<proteinExistence type="predicted"/>